<gene>
    <name evidence="1" type="ORF">EVG20_g11508</name>
</gene>
<sequence length="685" mass="77490">MPEIDPQKNDLLLSLSKAFIARFENVQHKQCFDLLWDISHLDQAISILDNGVQFMPDTDPKKHDFLFSLGQACLTRFENLQQTVDLDKAIDSFYRGLDLALSHNALQEEHVVGTSKAFRMRFNRTDDSSDSDHLISILELAIQTVPENDSQKLKLVRLLVLELSWHVDHFKELADIDKLVSVQTKAMELSADTDPHYLQLYLLANSQTRRFSLLKDADPVKAGALLTWGNILYLKFLQDGESIDIDTAVTSLQNALGLVTADNPDQHKYLHSLMGAYATRVDYFRTVSDIDNAIAICGEALSQTPHGHPDKLLLQSNRGICHNHRFWLLKEWHDIDNAILFHREAVELASYPEKAQYLNDLGCSLWMRYGAFGDMSDHDAGLRALSGAVEPTPKSHPEAVKLRPENHPKRNFGLLSLGKALGERYRQFHIPADRSESLSSLWQVAMSPSGTPRECQEASFRWALAPWVENQETDAWKETFDAYEVLMNLIPQVVWLGSTIREHHEALASSGDPMRFAAMSALICDRPDRAVEWLEQGRSIAWGLRMSMDELKAQEPALAEKLLQVGRSLDTASSHMGDMSRLLQDDSSEEILGQNCRHLAEEWERLVAEVRRIPGFEGFLLPKHLEHLRKASRHGPVVILYCSGPGCHALILSDGMEGVVNLQHQETLKYLHSNLYSFSNIINLL</sequence>
<dbReference type="OrthoDB" id="2677767at2759"/>
<dbReference type="EMBL" id="SEOQ01001825">
    <property type="protein sequence ID" value="TFY50453.1"/>
    <property type="molecule type" value="Genomic_DNA"/>
</dbReference>
<protein>
    <recommendedName>
        <fullName evidence="3">CHAT domain-containing protein</fullName>
    </recommendedName>
</protein>
<evidence type="ECO:0008006" key="3">
    <source>
        <dbReference type="Google" id="ProtNLM"/>
    </source>
</evidence>
<organism evidence="1 2">
    <name type="scientific">Dentipellis fragilis</name>
    <dbReference type="NCBI Taxonomy" id="205917"/>
    <lineage>
        <taxon>Eukaryota</taxon>
        <taxon>Fungi</taxon>
        <taxon>Dikarya</taxon>
        <taxon>Basidiomycota</taxon>
        <taxon>Agaricomycotina</taxon>
        <taxon>Agaricomycetes</taxon>
        <taxon>Russulales</taxon>
        <taxon>Hericiaceae</taxon>
        <taxon>Dentipellis</taxon>
    </lineage>
</organism>
<keyword evidence="2" id="KW-1185">Reference proteome</keyword>
<dbReference type="Proteomes" id="UP000298327">
    <property type="component" value="Unassembled WGS sequence"/>
</dbReference>
<accession>A0A4Y9XM73</accession>
<proteinExistence type="predicted"/>
<evidence type="ECO:0000313" key="1">
    <source>
        <dbReference type="EMBL" id="TFY50453.1"/>
    </source>
</evidence>
<dbReference type="Gene3D" id="1.25.40.10">
    <property type="entry name" value="Tetratricopeptide repeat domain"/>
    <property type="match status" value="1"/>
</dbReference>
<evidence type="ECO:0000313" key="2">
    <source>
        <dbReference type="Proteomes" id="UP000298327"/>
    </source>
</evidence>
<comment type="caution">
    <text evidence="1">The sequence shown here is derived from an EMBL/GenBank/DDBJ whole genome shotgun (WGS) entry which is preliminary data.</text>
</comment>
<dbReference type="SUPFAM" id="SSF48452">
    <property type="entry name" value="TPR-like"/>
    <property type="match status" value="1"/>
</dbReference>
<dbReference type="AlphaFoldDB" id="A0A4Y9XM73"/>
<dbReference type="InterPro" id="IPR011990">
    <property type="entry name" value="TPR-like_helical_dom_sf"/>
</dbReference>
<name>A0A4Y9XM73_9AGAM</name>
<reference evidence="1 2" key="1">
    <citation type="submission" date="2019-02" db="EMBL/GenBank/DDBJ databases">
        <title>Genome sequencing of the rare red list fungi Dentipellis fragilis.</title>
        <authorList>
            <person name="Buettner E."/>
            <person name="Kellner H."/>
        </authorList>
    </citation>
    <scope>NUCLEOTIDE SEQUENCE [LARGE SCALE GENOMIC DNA]</scope>
    <source>
        <strain evidence="1 2">DSM 105465</strain>
    </source>
</reference>
<dbReference type="STRING" id="205917.A0A4Y9XM73"/>